<keyword evidence="2" id="KW-1185">Reference proteome</keyword>
<dbReference type="EMBL" id="SLUK01000007">
    <property type="protein sequence ID" value="TCL42932.1"/>
    <property type="molecule type" value="Genomic_DNA"/>
</dbReference>
<accession>A0A9X8Y7V3</accession>
<organism evidence="1 2">
    <name type="scientific">Harryflintia acetispora</name>
    <dbReference type="NCBI Taxonomy" id="1849041"/>
    <lineage>
        <taxon>Bacteria</taxon>
        <taxon>Bacillati</taxon>
        <taxon>Bacillota</taxon>
        <taxon>Clostridia</taxon>
        <taxon>Eubacteriales</taxon>
        <taxon>Oscillospiraceae</taxon>
        <taxon>Harryflintia</taxon>
    </lineage>
</organism>
<gene>
    <name evidence="1" type="ORF">EDD78_10733</name>
</gene>
<proteinExistence type="predicted"/>
<sequence>MDGYDDVGYDGFRRDLDTRSGEWFSVEGDIDDFIFYGEDCYESGR</sequence>
<dbReference type="RefSeq" id="WP_159449050.1">
    <property type="nucleotide sequence ID" value="NZ_JADNAH010000002.1"/>
</dbReference>
<evidence type="ECO:0000313" key="1">
    <source>
        <dbReference type="EMBL" id="TCL42932.1"/>
    </source>
</evidence>
<name>A0A9X8Y7V3_9FIRM</name>
<dbReference type="Proteomes" id="UP000294682">
    <property type="component" value="Unassembled WGS sequence"/>
</dbReference>
<comment type="caution">
    <text evidence="1">The sequence shown here is derived from an EMBL/GenBank/DDBJ whole genome shotgun (WGS) entry which is preliminary data.</text>
</comment>
<reference evidence="1 2" key="1">
    <citation type="submission" date="2019-03" db="EMBL/GenBank/DDBJ databases">
        <title>Genomic Encyclopedia of Type Strains, Phase IV (KMG-IV): sequencing the most valuable type-strain genomes for metagenomic binning, comparative biology and taxonomic classification.</title>
        <authorList>
            <person name="Goeker M."/>
        </authorList>
    </citation>
    <scope>NUCLEOTIDE SEQUENCE [LARGE SCALE GENOMIC DNA]</scope>
    <source>
        <strain evidence="1 2">DSM 100433</strain>
    </source>
</reference>
<dbReference type="AlphaFoldDB" id="A0A9X8Y7V3"/>
<evidence type="ECO:0000313" key="2">
    <source>
        <dbReference type="Proteomes" id="UP000294682"/>
    </source>
</evidence>
<protein>
    <submittedName>
        <fullName evidence="1">Uncharacterized protein</fullName>
    </submittedName>
</protein>